<evidence type="ECO:0000256" key="1">
    <source>
        <dbReference type="SAM" id="Coils"/>
    </source>
</evidence>
<name>A0ABX7WFC5_9GAMM</name>
<reference evidence="2 3" key="1">
    <citation type="journal article" date="2021" name="Front. Microbiol.">
        <title>Aerobic Denitrification and Heterotrophic Sulfur Oxidation in the Genus Halomonas Revealed by Six Novel Species Characterizations and Genome-Based Analysis.</title>
        <authorList>
            <person name="Wang L."/>
            <person name="Shao Z."/>
        </authorList>
    </citation>
    <scope>NUCLEOTIDE SEQUENCE [LARGE SCALE GENOMIC DNA]</scope>
    <source>
        <strain evidence="2 3">MCCC 1A13718</strain>
    </source>
</reference>
<gene>
    <name evidence="2" type="ORF">HNO53_05575</name>
</gene>
<dbReference type="Proteomes" id="UP000671845">
    <property type="component" value="Chromosome"/>
</dbReference>
<keyword evidence="3" id="KW-1185">Reference proteome</keyword>
<protein>
    <submittedName>
        <fullName evidence="2">Uncharacterized protein</fullName>
    </submittedName>
</protein>
<organism evidence="2 3">
    <name type="scientific">Halomonas sulfidivorans</name>
    <dbReference type="NCBI Taxonomy" id="2733488"/>
    <lineage>
        <taxon>Bacteria</taxon>
        <taxon>Pseudomonadati</taxon>
        <taxon>Pseudomonadota</taxon>
        <taxon>Gammaproteobacteria</taxon>
        <taxon>Oceanospirillales</taxon>
        <taxon>Halomonadaceae</taxon>
        <taxon>Halomonas</taxon>
    </lineage>
</organism>
<keyword evidence="1" id="KW-0175">Coiled coil</keyword>
<evidence type="ECO:0000313" key="2">
    <source>
        <dbReference type="EMBL" id="QTP58227.1"/>
    </source>
</evidence>
<dbReference type="RefSeq" id="WP_209476842.1">
    <property type="nucleotide sequence ID" value="NZ_CP053383.1"/>
</dbReference>
<feature type="coiled-coil region" evidence="1">
    <location>
        <begin position="50"/>
        <end position="77"/>
    </location>
</feature>
<dbReference type="EMBL" id="CP053383">
    <property type="protein sequence ID" value="QTP58227.1"/>
    <property type="molecule type" value="Genomic_DNA"/>
</dbReference>
<evidence type="ECO:0000313" key="3">
    <source>
        <dbReference type="Proteomes" id="UP000671845"/>
    </source>
</evidence>
<proteinExistence type="predicted"/>
<accession>A0ABX7WFC5</accession>
<sequence length="98" mass="10105">MPSGLAAVDSGTAKPGTGAFVANPTNGVMADMKQEALQQAPQATASEAMLLRLEDSLAKAQGELSVIRRQLEAASAQDEALGFVRKVEFANVIYAAAA</sequence>